<dbReference type="Proteomes" id="UP000027309">
    <property type="component" value="Unassembled WGS sequence"/>
</dbReference>
<protein>
    <submittedName>
        <fullName evidence="1">Putative lipoprotein</fullName>
    </submittedName>
</protein>
<comment type="caution">
    <text evidence="1">The sequence shown here is derived from an EMBL/GenBank/DDBJ whole genome shotgun (WGS) entry which is preliminary data.</text>
</comment>
<evidence type="ECO:0000313" key="1">
    <source>
        <dbReference type="EMBL" id="KCY01572.1"/>
    </source>
</evidence>
<keyword evidence="1" id="KW-0449">Lipoprotein</keyword>
<gene>
    <name evidence="1" type="ORF">J572_1941</name>
</gene>
<dbReference type="EMBL" id="JMOA01000022">
    <property type="protein sequence ID" value="KCY01572.1"/>
    <property type="molecule type" value="Genomic_DNA"/>
</dbReference>
<organism evidence="1 2">
    <name type="scientific">Acinetobacter baumannii 1499986</name>
    <dbReference type="NCBI Taxonomy" id="1310673"/>
    <lineage>
        <taxon>Bacteria</taxon>
        <taxon>Pseudomonadati</taxon>
        <taxon>Pseudomonadota</taxon>
        <taxon>Gammaproteobacteria</taxon>
        <taxon>Moraxellales</taxon>
        <taxon>Moraxellaceae</taxon>
        <taxon>Acinetobacter</taxon>
        <taxon>Acinetobacter calcoaceticus/baumannii complex</taxon>
    </lineage>
</organism>
<dbReference type="RefSeq" id="WP_227503222.1">
    <property type="nucleotide sequence ID" value="NZ_JMOA01000022.1"/>
</dbReference>
<name>A0A836YLY0_ACIBA</name>
<reference evidence="1 2" key="1">
    <citation type="submission" date="2014-04" db="EMBL/GenBank/DDBJ databases">
        <title>Comparative genomics and transcriptomics to identify genetic mechanisms underlying the emergence of carbapenem resistant Acinetobacter baumannii (CRAb).</title>
        <authorList>
            <person name="Harris A.D."/>
            <person name="Johnson K.J."/>
            <person name="George J."/>
            <person name="Nadendla S."/>
            <person name="Daugherty S.C."/>
            <person name="Parankush S."/>
            <person name="Sadzewicz L."/>
            <person name="Tallon L."/>
            <person name="Sengamalay N."/>
            <person name="Hazen T.H."/>
            <person name="Rasko D.A."/>
        </authorList>
    </citation>
    <scope>NUCLEOTIDE SEQUENCE [LARGE SCALE GENOMIC DNA]</scope>
    <source>
        <strain evidence="1 2">1499986</strain>
    </source>
</reference>
<sequence length="295" mass="33215">MMNNIKILSFTLISVITLSGCVAAKHIKPADVSGLTSPNEVIQRKNLNGKNGTGREYFTSEVVFDHQIPYTYLKTFCEVQSGKFLQVYKSRLSNLPSNDSAYGANIAMPYIGGFSCNSTKPWAVTIEPVSTRYNPTQHLSFMTMVTKVVPYSQLQSTTKYYDQVDQQKKIQLEYQKQENNRKILEDQKNYRKKLISNAPKPSDIGATICKDTDVSEYTGMLVFGQPQFRTVSGAKVIASLESFGNGNQNIKINIKGWLSDNGRIGSGNNVIYKQTPLESGRVIWDDKFGWYKCNY</sequence>
<dbReference type="AlphaFoldDB" id="A0A836YLY0"/>
<evidence type="ECO:0000313" key="2">
    <source>
        <dbReference type="Proteomes" id="UP000027309"/>
    </source>
</evidence>
<accession>A0A836YLY0</accession>
<proteinExistence type="predicted"/>
<dbReference type="PROSITE" id="PS51257">
    <property type="entry name" value="PROKAR_LIPOPROTEIN"/>
    <property type="match status" value="1"/>
</dbReference>